<evidence type="ECO:0000313" key="4">
    <source>
        <dbReference type="Proteomes" id="UP000467841"/>
    </source>
</evidence>
<dbReference type="InterPro" id="IPR005162">
    <property type="entry name" value="Retrotrans_gag_dom"/>
</dbReference>
<proteinExistence type="predicted"/>
<accession>A0A6D2HJM2</accession>
<protein>
    <recommendedName>
        <fullName evidence="2">Retrotransposon gag domain-containing protein</fullName>
    </recommendedName>
</protein>
<feature type="domain" description="Retrotransposon gag" evidence="2">
    <location>
        <begin position="204"/>
        <end position="295"/>
    </location>
</feature>
<dbReference type="Pfam" id="PF03732">
    <property type="entry name" value="Retrotrans_gag"/>
    <property type="match status" value="1"/>
</dbReference>
<organism evidence="3 4">
    <name type="scientific">Microthlaspi erraticum</name>
    <dbReference type="NCBI Taxonomy" id="1685480"/>
    <lineage>
        <taxon>Eukaryota</taxon>
        <taxon>Viridiplantae</taxon>
        <taxon>Streptophyta</taxon>
        <taxon>Embryophyta</taxon>
        <taxon>Tracheophyta</taxon>
        <taxon>Spermatophyta</taxon>
        <taxon>Magnoliopsida</taxon>
        <taxon>eudicotyledons</taxon>
        <taxon>Gunneridae</taxon>
        <taxon>Pentapetalae</taxon>
        <taxon>rosids</taxon>
        <taxon>malvids</taxon>
        <taxon>Brassicales</taxon>
        <taxon>Brassicaceae</taxon>
        <taxon>Coluteocarpeae</taxon>
        <taxon>Microthlaspi</taxon>
    </lineage>
</organism>
<evidence type="ECO:0000313" key="3">
    <source>
        <dbReference type="EMBL" id="CAA7014896.1"/>
    </source>
</evidence>
<dbReference type="PANTHER" id="PTHR33223:SF11">
    <property type="entry name" value="ELEMENT PROTEIN, PUTATIVE-RELATED"/>
    <property type="match status" value="1"/>
</dbReference>
<name>A0A6D2HJM2_9BRAS</name>
<reference evidence="3" key="1">
    <citation type="submission" date="2020-01" db="EMBL/GenBank/DDBJ databases">
        <authorList>
            <person name="Mishra B."/>
        </authorList>
    </citation>
    <scope>NUCLEOTIDE SEQUENCE [LARGE SCALE GENOMIC DNA]</scope>
</reference>
<dbReference type="PANTHER" id="PTHR33223">
    <property type="entry name" value="CCHC-TYPE DOMAIN-CONTAINING PROTEIN"/>
    <property type="match status" value="1"/>
</dbReference>
<feature type="compositionally biased region" description="Low complexity" evidence="1">
    <location>
        <begin position="34"/>
        <end position="44"/>
    </location>
</feature>
<feature type="region of interest" description="Disordered" evidence="1">
    <location>
        <begin position="128"/>
        <end position="149"/>
    </location>
</feature>
<dbReference type="EMBL" id="CACVBM020000132">
    <property type="protein sequence ID" value="CAA7014896.1"/>
    <property type="molecule type" value="Genomic_DNA"/>
</dbReference>
<gene>
    <name evidence="3" type="ORF">MERR_LOCUS2131</name>
</gene>
<evidence type="ECO:0000256" key="1">
    <source>
        <dbReference type="SAM" id="MobiDB-lite"/>
    </source>
</evidence>
<sequence>MGRKGHGGTWHMDAAQLDTQRKKEEAILKTSSTIYSTNRSSSSTRPAKLQLDRAEKSTVKPEKCVCELDRVGLQRLGRARLTTGRKRVQRSQRVQEEPEVLVADTMDVPEGNGNPLGNGLGRARQTRPIGQGDAPNRHQQRQGIVPPPVQNHNFEIKLGMINLVQNKMFHGLPSEDPIDHLDEFDRLCDLTKINGVSEDAIKLRLFPMSLADKAHQWEKSLPHGTITTWDECKKAFLAKFFSTGRTAKLRGEISSFIQRNNETFAEAWERFKGYTSQCPHHGFNNESLLSTLYRGCLPRYREMLDTASNGNFLNQDVDDGWQLVENMAISTECYGEHYEIGQTDPSPIPCQACQLCLRTNLVKDQEGEETTQRFAIFKIDKEAIGILNKEIQQLSKPPGRTNNNVPQGFNQRTTHTQPTQDWDMKEMLQQLLQGQAKGSLEMNNKLVEIHSKLESLTSRVQIIESSSASSSSPQEYAQAVTLRSGRQFPSRGSPPQIAVDIDDEEGEDLVEYADNSTRTRSSWNKTLNQNSIELEKLRHCKTNQSSIEQTKQAPANQLNLLQRRKTLHQDHHHTNPLYPFQEGSRNNCWKHTRPSLMN</sequence>
<feature type="region of interest" description="Disordered" evidence="1">
    <location>
        <begin position="572"/>
        <end position="598"/>
    </location>
</feature>
<feature type="region of interest" description="Disordered" evidence="1">
    <location>
        <begin position="394"/>
        <end position="418"/>
    </location>
</feature>
<dbReference type="OrthoDB" id="1305902at2759"/>
<dbReference type="AlphaFoldDB" id="A0A6D2HJM2"/>
<dbReference type="Proteomes" id="UP000467841">
    <property type="component" value="Unassembled WGS sequence"/>
</dbReference>
<keyword evidence="4" id="KW-1185">Reference proteome</keyword>
<comment type="caution">
    <text evidence="3">The sequence shown here is derived from an EMBL/GenBank/DDBJ whole genome shotgun (WGS) entry which is preliminary data.</text>
</comment>
<evidence type="ECO:0000259" key="2">
    <source>
        <dbReference type="Pfam" id="PF03732"/>
    </source>
</evidence>
<feature type="compositionally biased region" description="Basic residues" evidence="1">
    <location>
        <begin position="588"/>
        <end position="598"/>
    </location>
</feature>
<feature type="region of interest" description="Disordered" evidence="1">
    <location>
        <begin position="34"/>
        <end position="54"/>
    </location>
</feature>